<organism evidence="2 3">
    <name type="scientific">Kipferlia bialata</name>
    <dbReference type="NCBI Taxonomy" id="797122"/>
    <lineage>
        <taxon>Eukaryota</taxon>
        <taxon>Metamonada</taxon>
        <taxon>Carpediemonas-like organisms</taxon>
        <taxon>Kipferlia</taxon>
    </lineage>
</organism>
<gene>
    <name evidence="2" type="ORF">KIPB_015116</name>
</gene>
<keyword evidence="3" id="KW-1185">Reference proteome</keyword>
<reference evidence="2 3" key="1">
    <citation type="journal article" date="2018" name="PLoS ONE">
        <title>The draft genome of Kipferlia bialata reveals reductive genome evolution in fornicate parasites.</title>
        <authorList>
            <person name="Tanifuji G."/>
            <person name="Takabayashi S."/>
            <person name="Kume K."/>
            <person name="Takagi M."/>
            <person name="Nakayama T."/>
            <person name="Kamikawa R."/>
            <person name="Inagaki Y."/>
            <person name="Hashimoto T."/>
        </authorList>
    </citation>
    <scope>NUCLEOTIDE SEQUENCE [LARGE SCALE GENOMIC DNA]</scope>
    <source>
        <strain evidence="2">NY0173</strain>
    </source>
</reference>
<dbReference type="EMBL" id="BDIP01008245">
    <property type="protein sequence ID" value="GCA64696.1"/>
    <property type="molecule type" value="Genomic_DNA"/>
</dbReference>
<sequence length="298" mass="31701">PPQIPTISVHGSTLRHLPPDPHVHHTMPGIGSVTRTAQQYPYHSPSMCRALGPPLGPSSCDIDDTRPSSPSSSTISPVLSYMSSRDGEGIQFDTASCDPPWDTDIHPMLPSQISEATGKSDVVEEDVGVRGPQPVTVVEGSLETLPSHVRLRGTGSATRSEGGPKGVAEKGSEVQCPVATSAAITPQLLPPTPLERVHSYMSNVVDVIHAPDVSKTGRDDDSECIEAPVADVESLPAFERPLEWIQAHWPELIPFVSIKQPAPLDIAPDHPTTTDTLCTSCAPAPPTPRGAGLDWWIS</sequence>
<protein>
    <submittedName>
        <fullName evidence="2">Uncharacterized protein</fullName>
    </submittedName>
</protein>
<dbReference type="Proteomes" id="UP000265618">
    <property type="component" value="Unassembled WGS sequence"/>
</dbReference>
<dbReference type="AlphaFoldDB" id="A0A391NXL1"/>
<feature type="region of interest" description="Disordered" evidence="1">
    <location>
        <begin position="53"/>
        <end position="77"/>
    </location>
</feature>
<comment type="caution">
    <text evidence="2">The sequence shown here is derived from an EMBL/GenBank/DDBJ whole genome shotgun (WGS) entry which is preliminary data.</text>
</comment>
<evidence type="ECO:0000256" key="1">
    <source>
        <dbReference type="SAM" id="MobiDB-lite"/>
    </source>
</evidence>
<feature type="non-terminal residue" evidence="2">
    <location>
        <position position="1"/>
    </location>
</feature>
<feature type="non-terminal residue" evidence="2">
    <location>
        <position position="298"/>
    </location>
</feature>
<name>A0A391NXL1_9EUKA</name>
<evidence type="ECO:0000313" key="3">
    <source>
        <dbReference type="Proteomes" id="UP000265618"/>
    </source>
</evidence>
<accession>A0A391NXL1</accession>
<proteinExistence type="predicted"/>
<feature type="compositionally biased region" description="Low complexity" evidence="1">
    <location>
        <begin position="67"/>
        <end position="77"/>
    </location>
</feature>
<evidence type="ECO:0000313" key="2">
    <source>
        <dbReference type="EMBL" id="GCA64696.1"/>
    </source>
</evidence>